<evidence type="ECO:0000313" key="3">
    <source>
        <dbReference type="Proteomes" id="UP000515977"/>
    </source>
</evidence>
<protein>
    <submittedName>
        <fullName evidence="2">UPF0149 family protein</fullName>
    </submittedName>
</protein>
<organism evidence="2 3">
    <name type="scientific">Thermomonas brevis</name>
    <dbReference type="NCBI Taxonomy" id="215691"/>
    <lineage>
        <taxon>Bacteria</taxon>
        <taxon>Pseudomonadati</taxon>
        <taxon>Pseudomonadota</taxon>
        <taxon>Gammaproteobacteria</taxon>
        <taxon>Lysobacterales</taxon>
        <taxon>Lysobacteraceae</taxon>
        <taxon>Thermomonas</taxon>
    </lineage>
</organism>
<reference evidence="2 3" key="1">
    <citation type="submission" date="2020-08" db="EMBL/GenBank/DDBJ databases">
        <title>Genome sequence of Thermomonas brevis KACC 16975T.</title>
        <authorList>
            <person name="Hyun D.-W."/>
            <person name="Bae J.-W."/>
        </authorList>
    </citation>
    <scope>NUCLEOTIDE SEQUENCE [LARGE SCALE GENOMIC DNA]</scope>
    <source>
        <strain evidence="2 3">KACC 16975</strain>
    </source>
</reference>
<dbReference type="InterPro" id="IPR036255">
    <property type="entry name" value="YgfB-like_sf"/>
</dbReference>
<dbReference type="InterPro" id="IPR011978">
    <property type="entry name" value="YgfB-like"/>
</dbReference>
<evidence type="ECO:0000313" key="2">
    <source>
        <dbReference type="EMBL" id="QNN48136.1"/>
    </source>
</evidence>
<dbReference type="Pfam" id="PF03695">
    <property type="entry name" value="UPF0149"/>
    <property type="match status" value="1"/>
</dbReference>
<keyword evidence="3" id="KW-1185">Reference proteome</keyword>
<sequence length="175" mass="18326">MPAWGDVAGAADRLALSSSPAELHGALCGWLAAGGADVAGWLAPVMADAALPAPQPGDALDRLRVVSAAQLGDPSFGFQLLLPDDERAPQRAEALFAWCRAFLGGFGLAVGDKPLSDEGQEALRDLANLGAAQIDEADDDSDEEALAEIEEYLRMAVLLLHADCAMGEQHRQSLH</sequence>
<gene>
    <name evidence="2" type="ORF">H9L17_06365</name>
</gene>
<evidence type="ECO:0000256" key="1">
    <source>
        <dbReference type="ARBA" id="ARBA00038308"/>
    </source>
</evidence>
<dbReference type="KEGG" id="tbv:H9L17_06365"/>
<dbReference type="EMBL" id="CP060711">
    <property type="protein sequence ID" value="QNN48136.1"/>
    <property type="molecule type" value="Genomic_DNA"/>
</dbReference>
<dbReference type="AlphaFoldDB" id="A0A7G9QXR1"/>
<comment type="similarity">
    <text evidence="1">Belongs to the UPF0149 family.</text>
</comment>
<dbReference type="GO" id="GO:0005829">
    <property type="term" value="C:cytosol"/>
    <property type="evidence" value="ECO:0007669"/>
    <property type="project" value="TreeGrafter"/>
</dbReference>
<proteinExistence type="inferred from homology"/>
<dbReference type="Proteomes" id="UP000515977">
    <property type="component" value="Chromosome"/>
</dbReference>
<dbReference type="PANTHER" id="PTHR37528">
    <property type="entry name" value="UPF0149 PROTEIN YGFB"/>
    <property type="match status" value="1"/>
</dbReference>
<name>A0A7G9QXR1_9GAMM</name>
<accession>A0A7G9QXR1</accession>
<dbReference type="NCBIfam" id="NF003405">
    <property type="entry name" value="PRK04758.1"/>
    <property type="match status" value="1"/>
</dbReference>
<dbReference type="SUPFAM" id="SSF101327">
    <property type="entry name" value="YgfB-like"/>
    <property type="match status" value="1"/>
</dbReference>
<dbReference type="Gene3D" id="1.20.120.740">
    <property type="entry name" value="YgfB uncharacterised protein family UPF0149, PF03695"/>
    <property type="match status" value="1"/>
</dbReference>
<dbReference type="PANTHER" id="PTHR37528:SF1">
    <property type="entry name" value="UPF0149 PROTEIN YGFB"/>
    <property type="match status" value="1"/>
</dbReference>